<reference evidence="2" key="2">
    <citation type="journal article" date="2015" name="Data Brief">
        <title>Shoot transcriptome of the giant reed, Arundo donax.</title>
        <authorList>
            <person name="Barrero R.A."/>
            <person name="Guerrero F.D."/>
            <person name="Moolhuijzen P."/>
            <person name="Goolsby J.A."/>
            <person name="Tidwell J."/>
            <person name="Bellgard S.E."/>
            <person name="Bellgard M.I."/>
        </authorList>
    </citation>
    <scope>NUCLEOTIDE SEQUENCE</scope>
    <source>
        <tissue evidence="2">Shoot tissue taken approximately 20 cm above the soil surface</tissue>
    </source>
</reference>
<name>A0A0A9CXD3_ARUDO</name>
<dbReference type="AlphaFoldDB" id="A0A0A9CXD3"/>
<feature type="region of interest" description="Disordered" evidence="1">
    <location>
        <begin position="1"/>
        <end position="44"/>
    </location>
</feature>
<protein>
    <submittedName>
        <fullName evidence="2">Uncharacterized protein</fullName>
    </submittedName>
</protein>
<feature type="compositionally biased region" description="Basic and acidic residues" evidence="1">
    <location>
        <begin position="1"/>
        <end position="20"/>
    </location>
</feature>
<reference evidence="2" key="1">
    <citation type="submission" date="2014-09" db="EMBL/GenBank/DDBJ databases">
        <authorList>
            <person name="Magalhaes I.L.F."/>
            <person name="Oliveira U."/>
            <person name="Santos F.R."/>
            <person name="Vidigal T.H.D.A."/>
            <person name="Brescovit A.D."/>
            <person name="Santos A.J."/>
        </authorList>
    </citation>
    <scope>NUCLEOTIDE SEQUENCE</scope>
    <source>
        <tissue evidence="2">Shoot tissue taken approximately 20 cm above the soil surface</tissue>
    </source>
</reference>
<dbReference type="EMBL" id="GBRH01221783">
    <property type="protein sequence ID" value="JAD76112.1"/>
    <property type="molecule type" value="Transcribed_RNA"/>
</dbReference>
<organism evidence="2">
    <name type="scientific">Arundo donax</name>
    <name type="common">Giant reed</name>
    <name type="synonym">Donax arundinaceus</name>
    <dbReference type="NCBI Taxonomy" id="35708"/>
    <lineage>
        <taxon>Eukaryota</taxon>
        <taxon>Viridiplantae</taxon>
        <taxon>Streptophyta</taxon>
        <taxon>Embryophyta</taxon>
        <taxon>Tracheophyta</taxon>
        <taxon>Spermatophyta</taxon>
        <taxon>Magnoliopsida</taxon>
        <taxon>Liliopsida</taxon>
        <taxon>Poales</taxon>
        <taxon>Poaceae</taxon>
        <taxon>PACMAD clade</taxon>
        <taxon>Arundinoideae</taxon>
        <taxon>Arundineae</taxon>
        <taxon>Arundo</taxon>
    </lineage>
</organism>
<evidence type="ECO:0000256" key="1">
    <source>
        <dbReference type="SAM" id="MobiDB-lite"/>
    </source>
</evidence>
<proteinExistence type="predicted"/>
<evidence type="ECO:0000313" key="2">
    <source>
        <dbReference type="EMBL" id="JAD76112.1"/>
    </source>
</evidence>
<accession>A0A0A9CXD3</accession>
<sequence length="74" mass="8776">MVLREYSHPSHGTRFQERTKRKDSRTKQSIWRFEERTKRKGSRTKQSIWILDVTSVLGLQSNASNVEFKICHLA</sequence>